<keyword evidence="7" id="KW-0346">Stress response</keyword>
<keyword evidence="9" id="KW-1185">Reference proteome</keyword>
<gene>
    <name evidence="8" type="ORF">HMPREF2086_01632</name>
</gene>
<sequence>MGDKLPKLTAKEAEALLLQNGFVIDRQKGSHRIYKKDSKRMVLPHHSGKTLHPKIIKELFEVLED</sequence>
<comment type="caution">
    <text evidence="8">The sequence shown here is derived from an EMBL/GenBank/DDBJ whole genome shotgun (WGS) entry which is preliminary data.</text>
</comment>
<evidence type="ECO:0000256" key="1">
    <source>
        <dbReference type="ARBA" id="ARBA00006620"/>
    </source>
</evidence>
<evidence type="ECO:0000256" key="4">
    <source>
        <dbReference type="ARBA" id="ARBA00022759"/>
    </source>
</evidence>
<dbReference type="GO" id="GO:0016787">
    <property type="term" value="F:hydrolase activity"/>
    <property type="evidence" value="ECO:0007669"/>
    <property type="project" value="UniProtKB-KW"/>
</dbReference>
<dbReference type="STRING" id="1357400.HMPREF2086_01632"/>
<dbReference type="EMBL" id="AZJI01000007">
    <property type="protein sequence ID" value="ETD22833.1"/>
    <property type="molecule type" value="Genomic_DNA"/>
</dbReference>
<dbReference type="Gene3D" id="3.30.920.30">
    <property type="entry name" value="Hypothetical protein"/>
    <property type="match status" value="1"/>
</dbReference>
<dbReference type="GO" id="GO:0003729">
    <property type="term" value="F:mRNA binding"/>
    <property type="evidence" value="ECO:0007669"/>
    <property type="project" value="InterPro"/>
</dbReference>
<evidence type="ECO:0000313" key="8">
    <source>
        <dbReference type="EMBL" id="ETD22833.1"/>
    </source>
</evidence>
<dbReference type="SUPFAM" id="SSF54786">
    <property type="entry name" value="YcfA/nrd intein domain"/>
    <property type="match status" value="1"/>
</dbReference>
<organism evidence="8 9">
    <name type="scientific">Helicobacter macacae MIT 99-5501</name>
    <dbReference type="NCBI Taxonomy" id="1357400"/>
    <lineage>
        <taxon>Bacteria</taxon>
        <taxon>Pseudomonadati</taxon>
        <taxon>Campylobacterota</taxon>
        <taxon>Epsilonproteobacteria</taxon>
        <taxon>Campylobacterales</taxon>
        <taxon>Helicobacteraceae</taxon>
        <taxon>Helicobacter</taxon>
    </lineage>
</organism>
<evidence type="ECO:0000256" key="7">
    <source>
        <dbReference type="ARBA" id="ARBA00023016"/>
    </source>
</evidence>
<dbReference type="OrthoDB" id="9810412at2"/>
<dbReference type="InterPro" id="IPR012933">
    <property type="entry name" value="HicA_mRNA_interferase"/>
</dbReference>
<proteinExistence type="inferred from homology"/>
<comment type="similarity">
    <text evidence="1">Belongs to the HicA mRNA interferase family.</text>
</comment>
<dbReference type="HOGENOM" id="CLU_164851_6_3_7"/>
<evidence type="ECO:0000256" key="5">
    <source>
        <dbReference type="ARBA" id="ARBA00022801"/>
    </source>
</evidence>
<accession>V8C5Z0</accession>
<dbReference type="AlphaFoldDB" id="V8C5Z0"/>
<dbReference type="GO" id="GO:0004519">
    <property type="term" value="F:endonuclease activity"/>
    <property type="evidence" value="ECO:0007669"/>
    <property type="project" value="UniProtKB-KW"/>
</dbReference>
<evidence type="ECO:0008006" key="10">
    <source>
        <dbReference type="Google" id="ProtNLM"/>
    </source>
</evidence>
<dbReference type="RefSeq" id="WP_023928381.1">
    <property type="nucleotide sequence ID" value="NZ_KI669455.1"/>
</dbReference>
<keyword evidence="2" id="KW-1277">Toxin-antitoxin system</keyword>
<reference evidence="8 9" key="1">
    <citation type="journal article" date="2014" name="Genome Announc.">
        <title>Draft genome sequences of six enterohepatic helicobacter species isolated from humans and one from rhesus macaques.</title>
        <authorList>
            <person name="Shen Z."/>
            <person name="Sheh A."/>
            <person name="Young S.K."/>
            <person name="Abouelliel A."/>
            <person name="Ward D.V."/>
            <person name="Earl A.M."/>
            <person name="Fox J.G."/>
        </authorList>
    </citation>
    <scope>NUCLEOTIDE SEQUENCE [LARGE SCALE GENOMIC DNA]</scope>
    <source>
        <strain evidence="8 9">MIT 99-5501</strain>
    </source>
</reference>
<protein>
    <recommendedName>
        <fullName evidence="10">Addiction module toxin, HicA family</fullName>
    </recommendedName>
</protein>
<keyword evidence="5" id="KW-0378">Hydrolase</keyword>
<keyword evidence="3" id="KW-0540">Nuclease</keyword>
<evidence type="ECO:0000256" key="6">
    <source>
        <dbReference type="ARBA" id="ARBA00022884"/>
    </source>
</evidence>
<evidence type="ECO:0000313" key="9">
    <source>
        <dbReference type="Proteomes" id="UP000018731"/>
    </source>
</evidence>
<dbReference type="InterPro" id="IPR038570">
    <property type="entry name" value="HicA_sf"/>
</dbReference>
<name>V8C5Z0_9HELI</name>
<evidence type="ECO:0000256" key="2">
    <source>
        <dbReference type="ARBA" id="ARBA00022649"/>
    </source>
</evidence>
<keyword evidence="4" id="KW-0255">Endonuclease</keyword>
<dbReference type="Pfam" id="PF07927">
    <property type="entry name" value="HicA_toxin"/>
    <property type="match status" value="1"/>
</dbReference>
<dbReference type="eggNOG" id="COG1724">
    <property type="taxonomic scope" value="Bacteria"/>
</dbReference>
<dbReference type="PATRIC" id="fig|1357400.3.peg.2191"/>
<evidence type="ECO:0000256" key="3">
    <source>
        <dbReference type="ARBA" id="ARBA00022722"/>
    </source>
</evidence>
<dbReference type="Proteomes" id="UP000018731">
    <property type="component" value="Unassembled WGS sequence"/>
</dbReference>
<keyword evidence="6" id="KW-0694">RNA-binding</keyword>